<dbReference type="EMBL" id="CSAD01000466">
    <property type="protein sequence ID" value="COW03396.1"/>
    <property type="molecule type" value="Genomic_DNA"/>
</dbReference>
<gene>
    <name evidence="1" type="ORF">ERS007679_02963</name>
</gene>
<accession>A0A655IMA2</accession>
<reference evidence="1 2" key="1">
    <citation type="submission" date="2015-03" db="EMBL/GenBank/DDBJ databases">
        <authorList>
            <consortium name="Pathogen Informatics"/>
        </authorList>
    </citation>
    <scope>NUCLEOTIDE SEQUENCE [LARGE SCALE GENOMIC DNA]</scope>
    <source>
        <strain evidence="1 2">G09801536</strain>
    </source>
</reference>
<dbReference type="AlphaFoldDB" id="A0A655IMA2"/>
<evidence type="ECO:0000313" key="1">
    <source>
        <dbReference type="EMBL" id="COW03396.1"/>
    </source>
</evidence>
<proteinExistence type="predicted"/>
<organism evidence="1 2">
    <name type="scientific">Mycobacterium tuberculosis</name>
    <dbReference type="NCBI Taxonomy" id="1773"/>
    <lineage>
        <taxon>Bacteria</taxon>
        <taxon>Bacillati</taxon>
        <taxon>Actinomycetota</taxon>
        <taxon>Actinomycetes</taxon>
        <taxon>Mycobacteriales</taxon>
        <taxon>Mycobacteriaceae</taxon>
        <taxon>Mycobacterium</taxon>
        <taxon>Mycobacterium tuberculosis complex</taxon>
    </lineage>
</organism>
<protein>
    <submittedName>
        <fullName evidence="1">Uncharacterized protein</fullName>
    </submittedName>
</protein>
<name>A0A655IMA2_MYCTX</name>
<sequence>MVLGDDPDHDPPVAVLDFLVPEDVFPVVVATGQMVVAVILGRDLDVLPAHIQMGFRPAPFVAHRDLRLGARKAGADQQQAQPGFLGGLGTAVDEVQSGSCGLHATAAPIALDQRLDVGHLQIGGLYQGVDGRDGGVQWKSTGQVERRSLRCGHAHALDDADLVGLDALFPDLQPRGTAAVGVDDRGGKIRVDPLGAMEGRSRVAGQHAAAARAQPQRFCTQLRGQFHTLRHVHVFM</sequence>
<evidence type="ECO:0000313" key="2">
    <source>
        <dbReference type="Proteomes" id="UP000045842"/>
    </source>
</evidence>
<dbReference type="Proteomes" id="UP000045842">
    <property type="component" value="Unassembled WGS sequence"/>
</dbReference>